<evidence type="ECO:0000313" key="3">
    <source>
        <dbReference type="Proteomes" id="UP000886887"/>
    </source>
</evidence>
<reference evidence="2" key="1">
    <citation type="submission" date="2020-10" db="EMBL/GenBank/DDBJ databases">
        <authorList>
            <person name="Gilroy R."/>
        </authorList>
    </citation>
    <scope>NUCLEOTIDE SEQUENCE</scope>
    <source>
        <strain evidence="2">ChiSxjej2B14-6234</strain>
    </source>
</reference>
<dbReference type="Proteomes" id="UP000886887">
    <property type="component" value="Unassembled WGS sequence"/>
</dbReference>
<evidence type="ECO:0000313" key="2">
    <source>
        <dbReference type="EMBL" id="HIQ70873.1"/>
    </source>
</evidence>
<sequence>MVRKEPVKSMRNRPSYHYTPARSEVINRKPAPRRPRANWNQILLLLFFIALPFCGLLALFFGFMKWVFIVLSVTALALMWYQRGFNARGRLTMSLLFSVLTVVMLVSALSPQSGVGVNVPVTMSTIPPISYSAPSIVSTPVPTVENIGNDGLTAVEGVQAAAADASMTGTDGTDAQSGAAGSTQAMTQGQQVLEKFMQTWQVAIMADLVPLTPPSWRSAQAEPAQELFWKFQNLRLQSWEYEGSPQGTDADSAQTITVIYDAISSNRQQTFQAQALVVKEDGEWYVDPDSLTGIKIERTTPEPELDYSPLPATPTPVPTEVPTANTLMYYNPDGGKLYHANPECSSVAADYLPLTSFKFGLVLSDDKFSRLEPCDTCDAPPKSALEGE</sequence>
<proteinExistence type="predicted"/>
<name>A0A9D0ZAJ2_9FIRM</name>
<comment type="caution">
    <text evidence="2">The sequence shown here is derived from an EMBL/GenBank/DDBJ whole genome shotgun (WGS) entry which is preliminary data.</text>
</comment>
<keyword evidence="1" id="KW-0812">Transmembrane</keyword>
<organism evidence="2 3">
    <name type="scientific">Candidatus Onthenecus intestinigallinarum</name>
    <dbReference type="NCBI Taxonomy" id="2840875"/>
    <lineage>
        <taxon>Bacteria</taxon>
        <taxon>Bacillati</taxon>
        <taxon>Bacillota</taxon>
        <taxon>Clostridia</taxon>
        <taxon>Eubacteriales</taxon>
        <taxon>Candidatus Onthenecus</taxon>
    </lineage>
</organism>
<accession>A0A9D0ZAJ2</accession>
<gene>
    <name evidence="2" type="ORF">IAB73_01485</name>
</gene>
<feature type="transmembrane region" description="Helical" evidence="1">
    <location>
        <begin position="93"/>
        <end position="110"/>
    </location>
</feature>
<feature type="transmembrane region" description="Helical" evidence="1">
    <location>
        <begin position="42"/>
        <end position="60"/>
    </location>
</feature>
<protein>
    <submittedName>
        <fullName evidence="2">Uncharacterized protein</fullName>
    </submittedName>
</protein>
<dbReference type="AlphaFoldDB" id="A0A9D0ZAJ2"/>
<keyword evidence="1" id="KW-0472">Membrane</keyword>
<evidence type="ECO:0000256" key="1">
    <source>
        <dbReference type="SAM" id="Phobius"/>
    </source>
</evidence>
<feature type="transmembrane region" description="Helical" evidence="1">
    <location>
        <begin position="66"/>
        <end position="81"/>
    </location>
</feature>
<dbReference type="EMBL" id="DVFJ01000006">
    <property type="protein sequence ID" value="HIQ70873.1"/>
    <property type="molecule type" value="Genomic_DNA"/>
</dbReference>
<reference evidence="2" key="2">
    <citation type="journal article" date="2021" name="PeerJ">
        <title>Extensive microbial diversity within the chicken gut microbiome revealed by metagenomics and culture.</title>
        <authorList>
            <person name="Gilroy R."/>
            <person name="Ravi A."/>
            <person name="Getino M."/>
            <person name="Pursley I."/>
            <person name="Horton D.L."/>
            <person name="Alikhan N.F."/>
            <person name="Baker D."/>
            <person name="Gharbi K."/>
            <person name="Hall N."/>
            <person name="Watson M."/>
            <person name="Adriaenssens E.M."/>
            <person name="Foster-Nyarko E."/>
            <person name="Jarju S."/>
            <person name="Secka A."/>
            <person name="Antonio M."/>
            <person name="Oren A."/>
            <person name="Chaudhuri R.R."/>
            <person name="La Ragione R."/>
            <person name="Hildebrand F."/>
            <person name="Pallen M.J."/>
        </authorList>
    </citation>
    <scope>NUCLEOTIDE SEQUENCE</scope>
    <source>
        <strain evidence="2">ChiSxjej2B14-6234</strain>
    </source>
</reference>
<keyword evidence="1" id="KW-1133">Transmembrane helix</keyword>